<organism evidence="1 2">
    <name type="scientific">Paenibacillus cisolokensis</name>
    <dbReference type="NCBI Taxonomy" id="1658519"/>
    <lineage>
        <taxon>Bacteria</taxon>
        <taxon>Bacillati</taxon>
        <taxon>Bacillota</taxon>
        <taxon>Bacilli</taxon>
        <taxon>Bacillales</taxon>
        <taxon>Paenibacillaceae</taxon>
        <taxon>Paenibacillus</taxon>
    </lineage>
</organism>
<keyword evidence="2" id="KW-1185">Reference proteome</keyword>
<sequence>MNDSVQEYLPKLYLAKSEAEFDKILKEFQDKNIALGYKAIEDIINERIRDSWEKNKDNLDKF</sequence>
<dbReference type="RefSeq" id="WP_213526754.1">
    <property type="nucleotide sequence ID" value="NZ_BOVJ01000004.1"/>
</dbReference>
<dbReference type="EMBL" id="BOVJ01000004">
    <property type="protein sequence ID" value="GIQ61533.1"/>
    <property type="molecule type" value="Genomic_DNA"/>
</dbReference>
<reference evidence="1 2" key="1">
    <citation type="submission" date="2021-04" db="EMBL/GenBank/DDBJ databases">
        <title>Draft genome sequence of Paenibacillus cisolokensis, LC2-13A.</title>
        <authorList>
            <person name="Uke A."/>
            <person name="Chhe C."/>
            <person name="Baramee S."/>
            <person name="Kosugi A."/>
        </authorList>
    </citation>
    <scope>NUCLEOTIDE SEQUENCE [LARGE SCALE GENOMIC DNA]</scope>
    <source>
        <strain evidence="1 2">LC2-13A</strain>
    </source>
</reference>
<protein>
    <recommendedName>
        <fullName evidence="3">Toxin-antitoxin system, antitoxin component, ribbon-helix-helix domain protein</fullName>
    </recommendedName>
</protein>
<comment type="caution">
    <text evidence="1">The sequence shown here is derived from an EMBL/GenBank/DDBJ whole genome shotgun (WGS) entry which is preliminary data.</text>
</comment>
<gene>
    <name evidence="1" type="ORF">PACILC2_01010</name>
</gene>
<evidence type="ECO:0000313" key="2">
    <source>
        <dbReference type="Proteomes" id="UP000680304"/>
    </source>
</evidence>
<proteinExistence type="predicted"/>
<accession>A0ABQ4N086</accession>
<name>A0ABQ4N086_9BACL</name>
<evidence type="ECO:0008006" key="3">
    <source>
        <dbReference type="Google" id="ProtNLM"/>
    </source>
</evidence>
<dbReference type="Proteomes" id="UP000680304">
    <property type="component" value="Unassembled WGS sequence"/>
</dbReference>
<evidence type="ECO:0000313" key="1">
    <source>
        <dbReference type="EMBL" id="GIQ61533.1"/>
    </source>
</evidence>